<gene>
    <name evidence="1" type="ORF">DJ017_19755</name>
</gene>
<reference evidence="2" key="1">
    <citation type="submission" date="2018-05" db="EMBL/GenBank/DDBJ databases">
        <authorList>
            <person name="Li X."/>
        </authorList>
    </citation>
    <scope>NUCLEOTIDE SEQUENCE [LARGE SCALE GENOMIC DNA]</scope>
    <source>
        <strain evidence="2">LX32</strain>
    </source>
</reference>
<proteinExistence type="predicted"/>
<accession>A0A328AAI3</accession>
<sequence length="237" mass="26217">MSVLSIIQAACDRLSLARPSVVVTSTDQNVRQLFGLLNEAGIAMAKRGDIGWQSLMAEWTFVTVAAETQTNTPIPTDFAKFVPDSFFNRTQQRKLIGPLTPQQYQAQKARPSLVAPYLAYRERAGTFLMDPTPDAGDTIAYEYVSSYWAKSSAGVAKAQFTSDDDTTYLDEELLTLDLKWRWKQAKGLEYGEDMQTAEREIMAALGEDGGATMLDAGGPRYLEDLTRYNLPEGGFGI</sequence>
<keyword evidence="2" id="KW-1185">Reference proteome</keyword>
<dbReference type="Proteomes" id="UP000249254">
    <property type="component" value="Unassembled WGS sequence"/>
</dbReference>
<dbReference type="InterPro" id="IPR056209">
    <property type="entry name" value="SU10_adaptor"/>
</dbReference>
<dbReference type="EMBL" id="QFYQ01000003">
    <property type="protein sequence ID" value="RAK51196.1"/>
    <property type="molecule type" value="Genomic_DNA"/>
</dbReference>
<dbReference type="AlphaFoldDB" id="A0A328AAI3"/>
<organism evidence="1 2">
    <name type="scientific">Phenylobacterium soli</name>
    <dbReference type="NCBI Taxonomy" id="2170551"/>
    <lineage>
        <taxon>Bacteria</taxon>
        <taxon>Pseudomonadati</taxon>
        <taxon>Pseudomonadota</taxon>
        <taxon>Alphaproteobacteria</taxon>
        <taxon>Caulobacterales</taxon>
        <taxon>Caulobacteraceae</taxon>
        <taxon>Phenylobacterium</taxon>
    </lineage>
</organism>
<comment type="caution">
    <text evidence="1">The sequence shown here is derived from an EMBL/GenBank/DDBJ whole genome shotgun (WGS) entry which is preliminary data.</text>
</comment>
<evidence type="ECO:0000313" key="2">
    <source>
        <dbReference type="Proteomes" id="UP000249254"/>
    </source>
</evidence>
<name>A0A328AAI3_9CAUL</name>
<dbReference type="Pfam" id="PF24175">
    <property type="entry name" value="SU10_adaptor"/>
    <property type="match status" value="1"/>
</dbReference>
<protein>
    <submittedName>
        <fullName evidence="1">Uncharacterized protein</fullName>
    </submittedName>
</protein>
<evidence type="ECO:0000313" key="1">
    <source>
        <dbReference type="EMBL" id="RAK51196.1"/>
    </source>
</evidence>